<feature type="compositionally biased region" description="Basic and acidic residues" evidence="5">
    <location>
        <begin position="458"/>
        <end position="471"/>
    </location>
</feature>
<dbReference type="Gene3D" id="2.30.30.60">
    <property type="match status" value="1"/>
</dbReference>
<proteinExistence type="predicted"/>
<name>A0ABP9FE37_9ACTN</name>
<dbReference type="PANTHER" id="PTHR30566">
    <property type="entry name" value="YNAI-RELATED MECHANOSENSITIVE ION CHANNEL"/>
    <property type="match status" value="1"/>
</dbReference>
<accession>A0ABP9FE37</accession>
<sequence>MTDDTLDLLTVLLWAGLGLLAGFVVSLSLTLLLRLVVKRRTRKFVIRRIRLPQRIFFTLLGAGLGVTFITRPRAFRAAPEWRSLFLQVFLIVMIFATALLLTGIIRAVGETLLTRDDDEAEETPHFRRVRTQLQIVTRVALAVIWICALAGALLTFPEFRAIGASLMASAGLLSIVAGLAAQSSLANIFAGMQIAFSDALRVGDLVVFEEQMGSVEEITLTYVVVRAWDDRRWIVPSTYFTSKPFENWTRREPKLLGTVEFDLDWLAPVEAMRVELTKIVRSSELWDGRTATMQVTDATGGHVRIRAVVSAATSGQLWDLRCLVREELIAWVQHQAVYALPRTRLEPETTTAPPVEEREDFVDRVVTEWEAEQALEETSVLPAVSSNLEDTEEDPALPKWLHSWLSHRRRPVVDIRGEEESPVETTLSSRSPEARLYSGSPEAEERDRKMSGPSAADMAERENNAGRRDLA</sequence>
<evidence type="ECO:0000256" key="1">
    <source>
        <dbReference type="ARBA" id="ARBA00004370"/>
    </source>
</evidence>
<keyword evidence="3 6" id="KW-1133">Transmembrane helix</keyword>
<feature type="transmembrane region" description="Helical" evidence="6">
    <location>
        <begin position="12"/>
        <end position="33"/>
    </location>
</feature>
<comment type="caution">
    <text evidence="8">The sequence shown here is derived from an EMBL/GenBank/DDBJ whole genome shotgun (WGS) entry which is preliminary data.</text>
</comment>
<evidence type="ECO:0000256" key="3">
    <source>
        <dbReference type="ARBA" id="ARBA00022989"/>
    </source>
</evidence>
<evidence type="ECO:0000256" key="2">
    <source>
        <dbReference type="ARBA" id="ARBA00022692"/>
    </source>
</evidence>
<protein>
    <recommendedName>
        <fullName evidence="7">Mechanosensitive ion channel MscS domain-containing protein</fullName>
    </recommendedName>
</protein>
<dbReference type="Gene3D" id="1.10.287.1260">
    <property type="match status" value="1"/>
</dbReference>
<feature type="domain" description="Mechanosensitive ion channel MscS" evidence="7">
    <location>
        <begin position="184"/>
        <end position="250"/>
    </location>
</feature>
<dbReference type="SUPFAM" id="SSF50182">
    <property type="entry name" value="Sm-like ribonucleoproteins"/>
    <property type="match status" value="1"/>
</dbReference>
<evidence type="ECO:0000256" key="6">
    <source>
        <dbReference type="SAM" id="Phobius"/>
    </source>
</evidence>
<keyword evidence="4 6" id="KW-0472">Membrane</keyword>
<keyword evidence="2 6" id="KW-0812">Transmembrane</keyword>
<dbReference type="InterPro" id="IPR023408">
    <property type="entry name" value="MscS_beta-dom_sf"/>
</dbReference>
<organism evidence="8 9">
    <name type="scientific">Tessaracoccus lubricantis</name>
    <dbReference type="NCBI Taxonomy" id="545543"/>
    <lineage>
        <taxon>Bacteria</taxon>
        <taxon>Bacillati</taxon>
        <taxon>Actinomycetota</taxon>
        <taxon>Actinomycetes</taxon>
        <taxon>Propionibacteriales</taxon>
        <taxon>Propionibacteriaceae</taxon>
        <taxon>Tessaracoccus</taxon>
    </lineage>
</organism>
<dbReference type="Proteomes" id="UP001501521">
    <property type="component" value="Unassembled WGS sequence"/>
</dbReference>
<evidence type="ECO:0000256" key="4">
    <source>
        <dbReference type="ARBA" id="ARBA00023136"/>
    </source>
</evidence>
<dbReference type="EMBL" id="BAABLV010000026">
    <property type="protein sequence ID" value="GAA4898987.1"/>
    <property type="molecule type" value="Genomic_DNA"/>
</dbReference>
<dbReference type="RefSeq" id="WP_345581698.1">
    <property type="nucleotide sequence ID" value="NZ_BAABLV010000026.1"/>
</dbReference>
<evidence type="ECO:0000313" key="8">
    <source>
        <dbReference type="EMBL" id="GAA4898987.1"/>
    </source>
</evidence>
<gene>
    <name evidence="8" type="ORF">GCM10025789_16280</name>
</gene>
<dbReference type="Pfam" id="PF00924">
    <property type="entry name" value="MS_channel_2nd"/>
    <property type="match status" value="1"/>
</dbReference>
<evidence type="ECO:0000256" key="5">
    <source>
        <dbReference type="SAM" id="MobiDB-lite"/>
    </source>
</evidence>
<keyword evidence="9" id="KW-1185">Reference proteome</keyword>
<feature type="region of interest" description="Disordered" evidence="5">
    <location>
        <begin position="416"/>
        <end position="471"/>
    </location>
</feature>
<reference evidence="9" key="1">
    <citation type="journal article" date="2019" name="Int. J. Syst. Evol. Microbiol.">
        <title>The Global Catalogue of Microorganisms (GCM) 10K type strain sequencing project: providing services to taxonomists for standard genome sequencing and annotation.</title>
        <authorList>
            <consortium name="The Broad Institute Genomics Platform"/>
            <consortium name="The Broad Institute Genome Sequencing Center for Infectious Disease"/>
            <person name="Wu L."/>
            <person name="Ma J."/>
        </authorList>
    </citation>
    <scope>NUCLEOTIDE SEQUENCE [LARGE SCALE GENOMIC DNA]</scope>
    <source>
        <strain evidence="9">JCM 19125</strain>
    </source>
</reference>
<dbReference type="InterPro" id="IPR006685">
    <property type="entry name" value="MscS_channel_2nd"/>
</dbReference>
<dbReference type="InterPro" id="IPR010920">
    <property type="entry name" value="LSM_dom_sf"/>
</dbReference>
<dbReference type="PANTHER" id="PTHR30566:SF25">
    <property type="entry name" value="INNER MEMBRANE PROTEIN"/>
    <property type="match status" value="1"/>
</dbReference>
<evidence type="ECO:0000259" key="7">
    <source>
        <dbReference type="Pfam" id="PF00924"/>
    </source>
</evidence>
<feature type="transmembrane region" description="Helical" evidence="6">
    <location>
        <begin position="84"/>
        <end position="105"/>
    </location>
</feature>
<feature type="transmembrane region" description="Helical" evidence="6">
    <location>
        <begin position="135"/>
        <end position="156"/>
    </location>
</feature>
<feature type="transmembrane region" description="Helical" evidence="6">
    <location>
        <begin position="54"/>
        <end position="72"/>
    </location>
</feature>
<evidence type="ECO:0000313" key="9">
    <source>
        <dbReference type="Proteomes" id="UP001501521"/>
    </source>
</evidence>
<comment type="subcellular location">
    <subcellularLocation>
        <location evidence="1">Membrane</location>
    </subcellularLocation>
</comment>